<dbReference type="EMBL" id="VSRR010019805">
    <property type="protein sequence ID" value="MPC62548.1"/>
    <property type="molecule type" value="Genomic_DNA"/>
</dbReference>
<proteinExistence type="predicted"/>
<reference evidence="1 2" key="1">
    <citation type="submission" date="2019-05" db="EMBL/GenBank/DDBJ databases">
        <title>Another draft genome of Portunus trituberculatus and its Hox gene families provides insights of decapod evolution.</title>
        <authorList>
            <person name="Jeong J.-H."/>
            <person name="Song I."/>
            <person name="Kim S."/>
            <person name="Choi T."/>
            <person name="Kim D."/>
            <person name="Ryu S."/>
            <person name="Kim W."/>
        </authorList>
    </citation>
    <scope>NUCLEOTIDE SEQUENCE [LARGE SCALE GENOMIC DNA]</scope>
    <source>
        <tissue evidence="1">Muscle</tissue>
    </source>
</reference>
<sequence length="82" mass="9281">MKKIRKLKEINWPTKDTSFSAFLTFPTLPNLTISWSSQEQTHNSRTVLLENSVSSHIVHIIPNIPSPLTPASYSTVYTPDIL</sequence>
<gene>
    <name evidence="1" type="ORF">E2C01_056634</name>
</gene>
<organism evidence="1 2">
    <name type="scientific">Portunus trituberculatus</name>
    <name type="common">Swimming crab</name>
    <name type="synonym">Neptunus trituberculatus</name>
    <dbReference type="NCBI Taxonomy" id="210409"/>
    <lineage>
        <taxon>Eukaryota</taxon>
        <taxon>Metazoa</taxon>
        <taxon>Ecdysozoa</taxon>
        <taxon>Arthropoda</taxon>
        <taxon>Crustacea</taxon>
        <taxon>Multicrustacea</taxon>
        <taxon>Malacostraca</taxon>
        <taxon>Eumalacostraca</taxon>
        <taxon>Eucarida</taxon>
        <taxon>Decapoda</taxon>
        <taxon>Pleocyemata</taxon>
        <taxon>Brachyura</taxon>
        <taxon>Eubrachyura</taxon>
        <taxon>Portunoidea</taxon>
        <taxon>Portunidae</taxon>
        <taxon>Portuninae</taxon>
        <taxon>Portunus</taxon>
    </lineage>
</organism>
<evidence type="ECO:0000313" key="2">
    <source>
        <dbReference type="Proteomes" id="UP000324222"/>
    </source>
</evidence>
<comment type="caution">
    <text evidence="1">The sequence shown here is derived from an EMBL/GenBank/DDBJ whole genome shotgun (WGS) entry which is preliminary data.</text>
</comment>
<name>A0A5B7H045_PORTR</name>
<evidence type="ECO:0000313" key="1">
    <source>
        <dbReference type="EMBL" id="MPC62548.1"/>
    </source>
</evidence>
<keyword evidence="2" id="KW-1185">Reference proteome</keyword>
<dbReference type="Proteomes" id="UP000324222">
    <property type="component" value="Unassembled WGS sequence"/>
</dbReference>
<accession>A0A5B7H045</accession>
<dbReference type="AlphaFoldDB" id="A0A5B7H045"/>
<protein>
    <submittedName>
        <fullName evidence="1">Uncharacterized protein</fullName>
    </submittedName>
</protein>